<feature type="transmembrane region" description="Helical" evidence="2">
    <location>
        <begin position="57"/>
        <end position="81"/>
    </location>
</feature>
<organism evidence="3 4">
    <name type="scientific">Fomitopsis schrenkii</name>
    <name type="common">Brown rot fungus</name>
    <dbReference type="NCBI Taxonomy" id="2126942"/>
    <lineage>
        <taxon>Eukaryota</taxon>
        <taxon>Fungi</taxon>
        <taxon>Dikarya</taxon>
        <taxon>Basidiomycota</taxon>
        <taxon>Agaricomycotina</taxon>
        <taxon>Agaricomycetes</taxon>
        <taxon>Polyporales</taxon>
        <taxon>Fomitopsis</taxon>
    </lineage>
</organism>
<evidence type="ECO:0000313" key="3">
    <source>
        <dbReference type="EMBL" id="EPS94396.1"/>
    </source>
</evidence>
<keyword evidence="4" id="KW-1185">Reference proteome</keyword>
<proteinExistence type="predicted"/>
<evidence type="ECO:0000256" key="2">
    <source>
        <dbReference type="SAM" id="Phobius"/>
    </source>
</evidence>
<protein>
    <recommendedName>
        <fullName evidence="5">Mid2 domain-containing protein</fullName>
    </recommendedName>
</protein>
<feature type="compositionally biased region" description="Polar residues" evidence="1">
    <location>
        <begin position="93"/>
        <end position="114"/>
    </location>
</feature>
<reference evidence="3 4" key="1">
    <citation type="journal article" date="2012" name="Science">
        <title>The Paleozoic origin of enzymatic lignin decomposition reconstructed from 31 fungal genomes.</title>
        <authorList>
            <person name="Floudas D."/>
            <person name="Binder M."/>
            <person name="Riley R."/>
            <person name="Barry K."/>
            <person name="Blanchette R.A."/>
            <person name="Henrissat B."/>
            <person name="Martinez A.T."/>
            <person name="Otillar R."/>
            <person name="Spatafora J.W."/>
            <person name="Yadav J.S."/>
            <person name="Aerts A."/>
            <person name="Benoit I."/>
            <person name="Boyd A."/>
            <person name="Carlson A."/>
            <person name="Copeland A."/>
            <person name="Coutinho P.M."/>
            <person name="de Vries R.P."/>
            <person name="Ferreira P."/>
            <person name="Findley K."/>
            <person name="Foster B."/>
            <person name="Gaskell J."/>
            <person name="Glotzer D."/>
            <person name="Gorecki P."/>
            <person name="Heitman J."/>
            <person name="Hesse C."/>
            <person name="Hori C."/>
            <person name="Igarashi K."/>
            <person name="Jurgens J.A."/>
            <person name="Kallen N."/>
            <person name="Kersten P."/>
            <person name="Kohler A."/>
            <person name="Kuees U."/>
            <person name="Kumar T.K.A."/>
            <person name="Kuo A."/>
            <person name="LaButti K."/>
            <person name="Larrondo L.F."/>
            <person name="Lindquist E."/>
            <person name="Ling A."/>
            <person name="Lombard V."/>
            <person name="Lucas S."/>
            <person name="Lundell T."/>
            <person name="Martin R."/>
            <person name="McLaughlin D.J."/>
            <person name="Morgenstern I."/>
            <person name="Morin E."/>
            <person name="Murat C."/>
            <person name="Nagy L.G."/>
            <person name="Nolan M."/>
            <person name="Ohm R.A."/>
            <person name="Patyshakuliyeva A."/>
            <person name="Rokas A."/>
            <person name="Ruiz-Duenas F.J."/>
            <person name="Sabat G."/>
            <person name="Salamov A."/>
            <person name="Samejima M."/>
            <person name="Schmutz J."/>
            <person name="Slot J.C."/>
            <person name="St John F."/>
            <person name="Stenlid J."/>
            <person name="Sun H."/>
            <person name="Sun S."/>
            <person name="Syed K."/>
            <person name="Tsang A."/>
            <person name="Wiebenga A."/>
            <person name="Young D."/>
            <person name="Pisabarro A."/>
            <person name="Eastwood D.C."/>
            <person name="Martin F."/>
            <person name="Cullen D."/>
            <person name="Grigoriev I.V."/>
            <person name="Hibbett D.S."/>
        </authorList>
    </citation>
    <scope>NUCLEOTIDE SEQUENCE</scope>
    <source>
        <strain evidence="4">FP-58527</strain>
    </source>
</reference>
<sequence length="245" mass="25487">MSSTTFPSSSVTILETLTMISGTPTLVPYTTTIVSPTQGGSALGASSSSSGRKPSTAAIVGGVLGGVVGLLLLAALGAWCARNRRKGTRPSLRVTTQGPREITESSLGPWSPTMVESNFDSSQLAHEWRNSVGNTPPENPVPTGKRAVMERNTGAYYAPSSITSGYGPGSVAVPSTVSMSREALLPGHLPAESSGSYGITATGYAPHAAAKVSFSTTTREEDAGRLVSPEMRLPPEYRSVWIDNE</sequence>
<dbReference type="Gene3D" id="1.20.5.510">
    <property type="entry name" value="Single helix bin"/>
    <property type="match status" value="1"/>
</dbReference>
<feature type="region of interest" description="Disordered" evidence="1">
    <location>
        <begin position="86"/>
        <end position="114"/>
    </location>
</feature>
<dbReference type="HOGENOM" id="CLU_1133611_0_0_1"/>
<name>S8DLG1_FOMSC</name>
<evidence type="ECO:0000313" key="4">
    <source>
        <dbReference type="Proteomes" id="UP000015241"/>
    </source>
</evidence>
<dbReference type="AlphaFoldDB" id="S8DLG1"/>
<accession>S8DLG1</accession>
<evidence type="ECO:0000256" key="1">
    <source>
        <dbReference type="SAM" id="MobiDB-lite"/>
    </source>
</evidence>
<keyword evidence="2" id="KW-0472">Membrane</keyword>
<dbReference type="InParanoid" id="S8DLG1"/>
<dbReference type="EMBL" id="KE504234">
    <property type="protein sequence ID" value="EPS94396.1"/>
    <property type="molecule type" value="Genomic_DNA"/>
</dbReference>
<evidence type="ECO:0008006" key="5">
    <source>
        <dbReference type="Google" id="ProtNLM"/>
    </source>
</evidence>
<keyword evidence="2" id="KW-0812">Transmembrane</keyword>
<dbReference type="Proteomes" id="UP000015241">
    <property type="component" value="Unassembled WGS sequence"/>
</dbReference>
<keyword evidence="2" id="KW-1133">Transmembrane helix</keyword>
<gene>
    <name evidence="3" type="ORF">FOMPIDRAFT_93194</name>
</gene>